<sequence length="54" mass="5975">MIRKALASRTTVMSAFFVSFYVGAEVTLGSRGYTFLITVRSTDTVMMAQIMPGY</sequence>
<evidence type="ECO:0000313" key="2">
    <source>
        <dbReference type="Proteomes" id="UP000646827"/>
    </source>
</evidence>
<proteinExistence type="predicted"/>
<gene>
    <name evidence="1" type="ORF">INT45_008206</name>
</gene>
<organism evidence="1 2">
    <name type="scientific">Circinella minor</name>
    <dbReference type="NCBI Taxonomy" id="1195481"/>
    <lineage>
        <taxon>Eukaryota</taxon>
        <taxon>Fungi</taxon>
        <taxon>Fungi incertae sedis</taxon>
        <taxon>Mucoromycota</taxon>
        <taxon>Mucoromycotina</taxon>
        <taxon>Mucoromycetes</taxon>
        <taxon>Mucorales</taxon>
        <taxon>Lichtheimiaceae</taxon>
        <taxon>Circinella</taxon>
    </lineage>
</organism>
<dbReference type="AlphaFoldDB" id="A0A8H7S377"/>
<dbReference type="OrthoDB" id="413079at2759"/>
<dbReference type="Proteomes" id="UP000646827">
    <property type="component" value="Unassembled WGS sequence"/>
</dbReference>
<name>A0A8H7S377_9FUNG</name>
<dbReference type="EMBL" id="JAEPRB010000133">
    <property type="protein sequence ID" value="KAG2220663.1"/>
    <property type="molecule type" value="Genomic_DNA"/>
</dbReference>
<accession>A0A8H7S377</accession>
<evidence type="ECO:0000313" key="1">
    <source>
        <dbReference type="EMBL" id="KAG2220663.1"/>
    </source>
</evidence>
<protein>
    <submittedName>
        <fullName evidence="1">Uncharacterized protein</fullName>
    </submittedName>
</protein>
<keyword evidence="2" id="KW-1185">Reference proteome</keyword>
<reference evidence="1 2" key="1">
    <citation type="submission" date="2020-12" db="EMBL/GenBank/DDBJ databases">
        <title>Metabolic potential, ecology and presence of endohyphal bacteria is reflected in genomic diversity of Mucoromycotina.</title>
        <authorList>
            <person name="Muszewska A."/>
            <person name="Okrasinska A."/>
            <person name="Steczkiewicz K."/>
            <person name="Drgas O."/>
            <person name="Orlowska M."/>
            <person name="Perlinska-Lenart U."/>
            <person name="Aleksandrzak-Piekarczyk T."/>
            <person name="Szatraj K."/>
            <person name="Zielenkiewicz U."/>
            <person name="Pilsyk S."/>
            <person name="Malc E."/>
            <person name="Mieczkowski P."/>
            <person name="Kruszewska J.S."/>
            <person name="Biernat P."/>
            <person name="Pawlowska J."/>
        </authorList>
    </citation>
    <scope>NUCLEOTIDE SEQUENCE [LARGE SCALE GENOMIC DNA]</scope>
    <source>
        <strain evidence="1 2">CBS 142.35</strain>
    </source>
</reference>
<comment type="caution">
    <text evidence="1">The sequence shown here is derived from an EMBL/GenBank/DDBJ whole genome shotgun (WGS) entry which is preliminary data.</text>
</comment>